<organism evidence="3">
    <name type="scientific">freshwater metagenome</name>
    <dbReference type="NCBI Taxonomy" id="449393"/>
    <lineage>
        <taxon>unclassified sequences</taxon>
        <taxon>metagenomes</taxon>
        <taxon>ecological metagenomes</taxon>
    </lineage>
</organism>
<dbReference type="Pfam" id="PF02591">
    <property type="entry name" value="Zn_ribbon_9"/>
    <property type="match status" value="1"/>
</dbReference>
<reference evidence="3" key="1">
    <citation type="submission" date="2020-05" db="EMBL/GenBank/DDBJ databases">
        <authorList>
            <person name="Chiriac C."/>
            <person name="Salcher M."/>
            <person name="Ghai R."/>
            <person name="Kavagutti S V."/>
        </authorList>
    </citation>
    <scope>NUCLEOTIDE SEQUENCE</scope>
</reference>
<sequence>MKAAVESQAALIELQRIDSAILAAQLKLKSLPEREQITAIHTRIAAGAIEIATAEAELADVAIDLRRSEVDVEQVANRMTKDENRLSSGTGTPKELEQLQHELVTLAKRKAELEDTELEIMMRHDAAKEKVAIFKSDEEGLKKLELELNVRLENAAADCAREIQLQQSARTLVIPKIEEPLLALYEKVRATEYGVGAALLIGNKCDGCHLVINAIELERIKSLATDEVLRCEDCRRILVRI</sequence>
<dbReference type="Pfam" id="PF24481">
    <property type="entry name" value="CT398_CC"/>
    <property type="match status" value="1"/>
</dbReference>
<dbReference type="EMBL" id="CAEZSC010000080">
    <property type="protein sequence ID" value="CAB4541583.1"/>
    <property type="molecule type" value="Genomic_DNA"/>
</dbReference>
<accession>A0A6J6BT99</accession>
<dbReference type="Gene3D" id="1.10.287.1490">
    <property type="match status" value="1"/>
</dbReference>
<dbReference type="AlphaFoldDB" id="A0A6J6BT99"/>
<feature type="domain" description="CT398-like coiled coil hairpin" evidence="2">
    <location>
        <begin position="14"/>
        <end position="191"/>
    </location>
</feature>
<gene>
    <name evidence="3" type="ORF">UFOPK1380_01078</name>
</gene>
<name>A0A6J6BT99_9ZZZZ</name>
<feature type="domain" description="C4-type zinc ribbon" evidence="1">
    <location>
        <begin position="204"/>
        <end position="238"/>
    </location>
</feature>
<dbReference type="InterPro" id="IPR056003">
    <property type="entry name" value="CT398_CC_hairpin"/>
</dbReference>
<evidence type="ECO:0000313" key="3">
    <source>
        <dbReference type="EMBL" id="CAB4541583.1"/>
    </source>
</evidence>
<evidence type="ECO:0000259" key="2">
    <source>
        <dbReference type="Pfam" id="PF24481"/>
    </source>
</evidence>
<evidence type="ECO:0000259" key="1">
    <source>
        <dbReference type="Pfam" id="PF02591"/>
    </source>
</evidence>
<proteinExistence type="predicted"/>
<dbReference type="InterPro" id="IPR003743">
    <property type="entry name" value="Zf-RING_7"/>
</dbReference>
<protein>
    <submittedName>
        <fullName evidence="3">Unannotated protein</fullName>
    </submittedName>
</protein>